<evidence type="ECO:0000313" key="1">
    <source>
        <dbReference type="EMBL" id="MBO1997812.1"/>
    </source>
</evidence>
<sequence length="60" mass="6450">MQSIRLLFSALLLVMLLSALDQTIVSTALPTIVGELGGLDKLSGGHRLYPQLHHRGAAVR</sequence>
<name>A0A939NP83_KLEPN</name>
<proteinExistence type="predicted"/>
<dbReference type="EMBL" id="JAGETM010000039">
    <property type="protein sequence ID" value="MBO1997812.1"/>
    <property type="molecule type" value="Genomic_DNA"/>
</dbReference>
<accession>A0A939NP83</accession>
<protein>
    <recommendedName>
        <fullName evidence="3">Major facilitator superfamily permease</fullName>
    </recommendedName>
</protein>
<dbReference type="AlphaFoldDB" id="A0A939NP83"/>
<dbReference type="Proteomes" id="UP000664002">
    <property type="component" value="Unassembled WGS sequence"/>
</dbReference>
<organism evidence="1 2">
    <name type="scientific">Klebsiella pneumoniae</name>
    <dbReference type="NCBI Taxonomy" id="573"/>
    <lineage>
        <taxon>Bacteria</taxon>
        <taxon>Pseudomonadati</taxon>
        <taxon>Pseudomonadota</taxon>
        <taxon>Gammaproteobacteria</taxon>
        <taxon>Enterobacterales</taxon>
        <taxon>Enterobacteriaceae</taxon>
        <taxon>Klebsiella/Raoultella group</taxon>
        <taxon>Klebsiella</taxon>
        <taxon>Klebsiella pneumoniae complex</taxon>
    </lineage>
</organism>
<evidence type="ECO:0008006" key="3">
    <source>
        <dbReference type="Google" id="ProtNLM"/>
    </source>
</evidence>
<reference evidence="1" key="1">
    <citation type="submission" date="2021-03" db="EMBL/GenBank/DDBJ databases">
        <title>Molecular epidemiology and mechanisms of colistin and carbapenem resistance in Enterobacteriaceae from clinical isolates, the environment and porcine samples in Pretoria, South Africa.</title>
        <authorList>
            <person name="Bogoshi D."/>
            <person name="Mbelle N.M."/>
            <person name="Naidoo V."/>
            <person name="Osei Sekyere J."/>
        </authorList>
    </citation>
    <scope>NUCLEOTIDE SEQUENCE</scope>
    <source>
        <strain evidence="1">C027</strain>
    </source>
</reference>
<gene>
    <name evidence="1" type="ORF">J4730_26540</name>
</gene>
<comment type="caution">
    <text evidence="1">The sequence shown here is derived from an EMBL/GenBank/DDBJ whole genome shotgun (WGS) entry which is preliminary data.</text>
</comment>
<evidence type="ECO:0000313" key="2">
    <source>
        <dbReference type="Proteomes" id="UP000664002"/>
    </source>
</evidence>